<dbReference type="SUPFAM" id="SSF53448">
    <property type="entry name" value="Nucleotide-diphospho-sugar transferases"/>
    <property type="match status" value="1"/>
</dbReference>
<dbReference type="RefSeq" id="WP_007882674.1">
    <property type="nucleotide sequence ID" value="NZ_CVRS01000014.1"/>
</dbReference>
<proteinExistence type="predicted"/>
<dbReference type="PANTHER" id="PTHR21485">
    <property type="entry name" value="HAD SUPERFAMILY MEMBERS CMAS AND KDSC"/>
    <property type="match status" value="1"/>
</dbReference>
<dbReference type="OrthoDB" id="9805604at2"/>
<dbReference type="InterPro" id="IPR020039">
    <property type="entry name" value="PseF"/>
</dbReference>
<reference evidence="2" key="1">
    <citation type="submission" date="2015-05" db="EMBL/GenBank/DDBJ databases">
        <authorList>
            <consortium name="Pathogen Informatics"/>
        </authorList>
    </citation>
    <scope>NUCLEOTIDE SEQUENCE [LARGE SCALE GENOMIC DNA]</scope>
    <source>
        <strain evidence="2">L1-83</strain>
    </source>
</reference>
<dbReference type="Pfam" id="PF02348">
    <property type="entry name" value="CTP_transf_3"/>
    <property type="match status" value="1"/>
</dbReference>
<sequence>MEKAIAIITARGGSKRIPRKNIKEFCGKPIIAYSIEAAKKSGRFSEIMVSTDSEEIAEISRNYGANVPFLRSKKTSDDYATTADVLMEVLDGYKQREREFEYTCCIYPTAPFVTEDKLIRAMEIMERQNPVAVMPVVQFSYPPQRCYVVDENERIHFKFPQYAAARSQDLEKQYHDAGQFYVYQTKDYLKNKGMVWENIMPIIVSELEVQDIDNETDWELAEIKYKIMCEKNKGIL</sequence>
<dbReference type="CDD" id="cd02513">
    <property type="entry name" value="CMP-NeuAc_Synthase"/>
    <property type="match status" value="1"/>
</dbReference>
<keyword evidence="2" id="KW-1185">Reference proteome</keyword>
<dbReference type="Gene3D" id="3.90.550.10">
    <property type="entry name" value="Spore Coat Polysaccharide Biosynthesis Protein SpsA, Chain A"/>
    <property type="match status" value="1"/>
</dbReference>
<dbReference type="EMBL" id="CVRS01000014">
    <property type="protein sequence ID" value="CRL32380.1"/>
    <property type="molecule type" value="Genomic_DNA"/>
</dbReference>
<gene>
    <name evidence="1" type="ORF">RIL183_12871</name>
</gene>
<dbReference type="Proteomes" id="UP000049828">
    <property type="component" value="Unassembled WGS sequence"/>
</dbReference>
<protein>
    <submittedName>
        <fullName evidence="1">CMP-N-acetylneuraminic acid synthetase NeuA2</fullName>
    </submittedName>
</protein>
<dbReference type="InterPro" id="IPR003329">
    <property type="entry name" value="Cytidylyl_trans"/>
</dbReference>
<dbReference type="NCBIfam" id="TIGR03584">
    <property type="entry name" value="PseF"/>
    <property type="match status" value="1"/>
</dbReference>
<dbReference type="AlphaFoldDB" id="A0A0M6WBB6"/>
<dbReference type="PANTHER" id="PTHR21485:SF6">
    <property type="entry name" value="N-ACYLNEURAMINATE CYTIDYLYLTRANSFERASE-RELATED"/>
    <property type="match status" value="1"/>
</dbReference>
<dbReference type="GO" id="GO:0008781">
    <property type="term" value="F:N-acylneuraminate cytidylyltransferase activity"/>
    <property type="evidence" value="ECO:0007669"/>
    <property type="project" value="TreeGrafter"/>
</dbReference>
<evidence type="ECO:0000313" key="1">
    <source>
        <dbReference type="EMBL" id="CRL32380.1"/>
    </source>
</evidence>
<accession>A0A0M6WBB6</accession>
<name>A0A0M6WBB6_9FIRM</name>
<organism evidence="1 2">
    <name type="scientific">Roseburia inulinivorans</name>
    <dbReference type="NCBI Taxonomy" id="360807"/>
    <lineage>
        <taxon>Bacteria</taxon>
        <taxon>Bacillati</taxon>
        <taxon>Bacillota</taxon>
        <taxon>Clostridia</taxon>
        <taxon>Lachnospirales</taxon>
        <taxon>Lachnospiraceae</taxon>
        <taxon>Roseburia</taxon>
    </lineage>
</organism>
<evidence type="ECO:0000313" key="2">
    <source>
        <dbReference type="Proteomes" id="UP000049828"/>
    </source>
</evidence>
<dbReference type="GeneID" id="75161788"/>
<dbReference type="InterPro" id="IPR029044">
    <property type="entry name" value="Nucleotide-diphossugar_trans"/>
</dbReference>
<dbReference type="InterPro" id="IPR050793">
    <property type="entry name" value="CMP-NeuNAc_synthase"/>
</dbReference>